<name>A0ABN2DR03_9ACTN</name>
<protein>
    <submittedName>
        <fullName evidence="2">Uncharacterized protein</fullName>
    </submittedName>
</protein>
<comment type="caution">
    <text evidence="2">The sequence shown here is derived from an EMBL/GenBank/DDBJ whole genome shotgun (WGS) entry which is preliminary data.</text>
</comment>
<dbReference type="Proteomes" id="UP001500393">
    <property type="component" value="Unassembled WGS sequence"/>
</dbReference>
<gene>
    <name evidence="2" type="ORF">GCM10009789_39050</name>
</gene>
<proteinExistence type="predicted"/>
<evidence type="ECO:0000313" key="3">
    <source>
        <dbReference type="Proteomes" id="UP001500393"/>
    </source>
</evidence>
<dbReference type="EMBL" id="BAAAOS010000020">
    <property type="protein sequence ID" value="GAA1581380.1"/>
    <property type="molecule type" value="Genomic_DNA"/>
</dbReference>
<keyword evidence="3" id="KW-1185">Reference proteome</keyword>
<reference evidence="2 3" key="1">
    <citation type="journal article" date="2019" name="Int. J. Syst. Evol. Microbiol.">
        <title>The Global Catalogue of Microorganisms (GCM) 10K type strain sequencing project: providing services to taxonomists for standard genome sequencing and annotation.</title>
        <authorList>
            <consortium name="The Broad Institute Genomics Platform"/>
            <consortium name="The Broad Institute Genome Sequencing Center for Infectious Disease"/>
            <person name="Wu L."/>
            <person name="Ma J."/>
        </authorList>
    </citation>
    <scope>NUCLEOTIDE SEQUENCE [LARGE SCALE GENOMIC DNA]</scope>
    <source>
        <strain evidence="2 3">JCM 14969</strain>
    </source>
</reference>
<accession>A0ABN2DR03</accession>
<feature type="region of interest" description="Disordered" evidence="1">
    <location>
        <begin position="127"/>
        <end position="148"/>
    </location>
</feature>
<evidence type="ECO:0000256" key="1">
    <source>
        <dbReference type="SAM" id="MobiDB-lite"/>
    </source>
</evidence>
<sequence length="148" mass="15958">MVVLTDTNVSIAHPGDARRSSSARCTPSIEVEGLRLGCLAADLRTSKGGIQSLLGTKQELQLLIAPAASQVFEREVSLPAARLPAARLPAGTARLRALTSLWIDYRETFEGGYFSLLPQMNSTARCSAELSRQQPRVRGQEPQPAGQE</sequence>
<organism evidence="2 3">
    <name type="scientific">Kribbella sancticallisti</name>
    <dbReference type="NCBI Taxonomy" id="460087"/>
    <lineage>
        <taxon>Bacteria</taxon>
        <taxon>Bacillati</taxon>
        <taxon>Actinomycetota</taxon>
        <taxon>Actinomycetes</taxon>
        <taxon>Propionibacteriales</taxon>
        <taxon>Kribbellaceae</taxon>
        <taxon>Kribbella</taxon>
    </lineage>
</organism>
<dbReference type="RefSeq" id="WP_344215802.1">
    <property type="nucleotide sequence ID" value="NZ_BAAAOS010000020.1"/>
</dbReference>
<evidence type="ECO:0000313" key="2">
    <source>
        <dbReference type="EMBL" id="GAA1581380.1"/>
    </source>
</evidence>